<keyword evidence="3" id="KW-1185">Reference proteome</keyword>
<gene>
    <name evidence="2" type="ORF">E3T50_11590</name>
</gene>
<dbReference type="EMBL" id="SOHL01000020">
    <property type="protein sequence ID" value="TFD69927.1"/>
    <property type="molecule type" value="Genomic_DNA"/>
</dbReference>
<reference evidence="2 3" key="1">
    <citation type="submission" date="2019-03" db="EMBL/GenBank/DDBJ databases">
        <title>Genomics of glacier-inhabiting Cryobacterium strains.</title>
        <authorList>
            <person name="Liu Q."/>
            <person name="Xin Y.-H."/>
        </authorList>
    </citation>
    <scope>NUCLEOTIDE SEQUENCE [LARGE SCALE GENOMIC DNA]</scope>
    <source>
        <strain evidence="2 3">Hz16</strain>
    </source>
</reference>
<organism evidence="2 3">
    <name type="scientific">Cryobacterium gelidum</name>
    <dbReference type="NCBI Taxonomy" id="1259164"/>
    <lineage>
        <taxon>Bacteria</taxon>
        <taxon>Bacillati</taxon>
        <taxon>Actinomycetota</taxon>
        <taxon>Actinomycetes</taxon>
        <taxon>Micrococcales</taxon>
        <taxon>Microbacteriaceae</taxon>
        <taxon>Cryobacterium</taxon>
    </lineage>
</organism>
<feature type="region of interest" description="Disordered" evidence="1">
    <location>
        <begin position="33"/>
        <end position="67"/>
    </location>
</feature>
<dbReference type="Proteomes" id="UP000297983">
    <property type="component" value="Unassembled WGS sequence"/>
</dbReference>
<accession>A0A4R9AVY8</accession>
<dbReference type="AlphaFoldDB" id="A0A4R9AVY8"/>
<evidence type="ECO:0008006" key="4">
    <source>
        <dbReference type="Google" id="ProtNLM"/>
    </source>
</evidence>
<evidence type="ECO:0000256" key="1">
    <source>
        <dbReference type="SAM" id="MobiDB-lite"/>
    </source>
</evidence>
<feature type="compositionally biased region" description="Polar residues" evidence="1">
    <location>
        <begin position="51"/>
        <end position="60"/>
    </location>
</feature>
<dbReference type="RefSeq" id="WP_134552029.1">
    <property type="nucleotide sequence ID" value="NZ_SOHL01000020.1"/>
</dbReference>
<evidence type="ECO:0000313" key="3">
    <source>
        <dbReference type="Proteomes" id="UP000297983"/>
    </source>
</evidence>
<protein>
    <recommendedName>
        <fullName evidence="4">HNH endonuclease</fullName>
    </recommendedName>
</protein>
<name>A0A4R9AVY8_9MICO</name>
<sequence>MGNGTLLCWYHHHTIDSAGWKIRMVNGRPQVRGPLLWDPTQTWRPARTHRANTPSANSPSADPPWRT</sequence>
<comment type="caution">
    <text evidence="2">The sequence shown here is derived from an EMBL/GenBank/DDBJ whole genome shotgun (WGS) entry which is preliminary data.</text>
</comment>
<evidence type="ECO:0000313" key="2">
    <source>
        <dbReference type="EMBL" id="TFD69927.1"/>
    </source>
</evidence>
<proteinExistence type="predicted"/>